<dbReference type="RefSeq" id="WP_013681274.1">
    <property type="nucleotide sequence ID" value="NC_015318.1"/>
</dbReference>
<organism evidence="3 4">
    <name type="scientific">Hippea maritima (strain ATCC 700847 / DSM 10411 / MH2)</name>
    <dbReference type="NCBI Taxonomy" id="760142"/>
    <lineage>
        <taxon>Bacteria</taxon>
        <taxon>Pseudomonadati</taxon>
        <taxon>Campylobacterota</taxon>
        <taxon>Desulfurellia</taxon>
        <taxon>Desulfurellales</taxon>
        <taxon>Hippeaceae</taxon>
        <taxon>Hippea</taxon>
    </lineage>
</organism>
<dbReference type="Gene3D" id="3.40.830.10">
    <property type="entry name" value="LigB-like"/>
    <property type="match status" value="1"/>
</dbReference>
<reference evidence="3 4" key="1">
    <citation type="journal article" date="2011" name="Stand. Genomic Sci.">
        <title>Complete genome sequence of the thermophilic sulfur-reducer Hippea maritima type strain (MH(2)).</title>
        <authorList>
            <person name="Huntemann M."/>
            <person name="Lu M."/>
            <person name="Nolan M."/>
            <person name="Lapidus A."/>
            <person name="Lucas S."/>
            <person name="Hammon N."/>
            <person name="Deshpande S."/>
            <person name="Cheng J.F."/>
            <person name="Tapia R."/>
            <person name="Han C."/>
            <person name="Goodwin L."/>
            <person name="Pitluck S."/>
            <person name="Liolios K."/>
            <person name="Pagani I."/>
            <person name="Ivanova N."/>
            <person name="Ovchinikova G."/>
            <person name="Pati A."/>
            <person name="Chen A."/>
            <person name="Palaniappan K."/>
            <person name="Land M."/>
            <person name="Hauser L."/>
            <person name="Jeffries C.D."/>
            <person name="Detter J.C."/>
            <person name="Brambilla E.M."/>
            <person name="Rohde M."/>
            <person name="Spring S."/>
            <person name="Goker M."/>
            <person name="Woyke T."/>
            <person name="Bristow J."/>
            <person name="Eisen J.A."/>
            <person name="Markowitz V."/>
            <person name="Hugenholtz P."/>
            <person name="Kyrpides N.C."/>
            <person name="Klenk H.P."/>
            <person name="Mavromatis K."/>
        </authorList>
    </citation>
    <scope>NUCLEOTIDE SEQUENCE [LARGE SCALE GENOMIC DNA]</scope>
    <source>
        <strain evidence="4">ATCC 700847 / DSM 10411 / MH2</strain>
    </source>
</reference>
<dbReference type="NCBIfam" id="TIGR04336">
    <property type="entry name" value="AmmeMemoSam_B"/>
    <property type="match status" value="1"/>
</dbReference>
<accession>F2LXW5</accession>
<keyword evidence="4" id="KW-1185">Reference proteome</keyword>
<dbReference type="InterPro" id="IPR002737">
    <property type="entry name" value="MEMO1_fam"/>
</dbReference>
<reference evidence="4" key="2">
    <citation type="submission" date="2011-03" db="EMBL/GenBank/DDBJ databases">
        <title>The complete genome of Hippea maritima DSM 10411.</title>
        <authorList>
            <consortium name="US DOE Joint Genome Institute (JGI-PGF)"/>
            <person name="Lucas S."/>
            <person name="Copeland A."/>
            <person name="Lapidus A."/>
            <person name="Bruce D."/>
            <person name="Goodwin L."/>
            <person name="Pitluck S."/>
            <person name="Peters L."/>
            <person name="Kyrpides N."/>
            <person name="Mavromatis K."/>
            <person name="Pagani I."/>
            <person name="Ivanova N."/>
            <person name="Mikhailova N."/>
            <person name="Lu M."/>
            <person name="Detter J.C."/>
            <person name="Tapia R."/>
            <person name="Han C."/>
            <person name="Land M."/>
            <person name="Hauser L."/>
            <person name="Markowitz V."/>
            <person name="Cheng J.-F."/>
            <person name="Hugenholtz P."/>
            <person name="Woyke T."/>
            <person name="Wu D."/>
            <person name="Spring S."/>
            <person name="Schroeder M."/>
            <person name="Brambilla E."/>
            <person name="Klenk H.-P."/>
            <person name="Eisen J.A."/>
        </authorList>
    </citation>
    <scope>NUCLEOTIDE SEQUENCE [LARGE SCALE GENOMIC DNA]</scope>
    <source>
        <strain evidence="4">ATCC 700847 / DSM 10411 / MH2</strain>
    </source>
</reference>
<dbReference type="OrthoDB" id="9785549at2"/>
<gene>
    <name evidence="3" type="ordered locus">Hipma_0253</name>
</gene>
<dbReference type="EMBL" id="CP002606">
    <property type="protein sequence ID" value="AEA33230.1"/>
    <property type="molecule type" value="Genomic_DNA"/>
</dbReference>
<evidence type="ECO:0000313" key="3">
    <source>
        <dbReference type="EMBL" id="AEA33230.1"/>
    </source>
</evidence>
<proteinExistence type="inferred from homology"/>
<dbReference type="eggNOG" id="COG1355">
    <property type="taxonomic scope" value="Bacteria"/>
</dbReference>
<evidence type="ECO:0000313" key="4">
    <source>
        <dbReference type="Proteomes" id="UP000008139"/>
    </source>
</evidence>
<dbReference type="PANTHER" id="PTHR11060:SF0">
    <property type="entry name" value="PROTEIN MEMO1"/>
    <property type="match status" value="1"/>
</dbReference>
<evidence type="ECO:0000256" key="2">
    <source>
        <dbReference type="HAMAP-Rule" id="MF_00055"/>
    </source>
</evidence>
<dbReference type="Proteomes" id="UP000008139">
    <property type="component" value="Chromosome"/>
</dbReference>
<sequence length="267" mass="29443">MYIRKPAVADMFYPGSPSQLKAYLDSVMFQPDVKVKPKALIVPHAGYVYSGEVAAKAYSLIDSFDTYIVMGPNHTGLGAEISIFDGIYQMPFGDVEPDLELIESIAKNEYAQIDYYAHLQEHSLEVQLPFIDYISKKPYKIVPIVVGTHNVAKLYSMAETIAETIKDAGKDVLIVVSTDMNHYEDQTTTLIKDKNAIDMIKQLNENGLMRITQFKGITMCGVSAAYIAIAAAKILGANACTIVEHKTSGDVNSDYSKVVGYLSAYIE</sequence>
<comment type="similarity">
    <text evidence="1 2">Belongs to the MEMO1 family.</text>
</comment>
<dbReference type="HAMAP" id="MF_00055">
    <property type="entry name" value="MEMO1"/>
    <property type="match status" value="1"/>
</dbReference>
<dbReference type="CDD" id="cd07361">
    <property type="entry name" value="MEMO_like"/>
    <property type="match status" value="1"/>
</dbReference>
<dbReference type="Pfam" id="PF01875">
    <property type="entry name" value="Memo"/>
    <property type="match status" value="1"/>
</dbReference>
<evidence type="ECO:0000256" key="1">
    <source>
        <dbReference type="ARBA" id="ARBA00006315"/>
    </source>
</evidence>
<dbReference type="AlphaFoldDB" id="F2LXW5"/>
<dbReference type="InParanoid" id="F2LXW5"/>
<dbReference type="KEGG" id="hmr:Hipma_0253"/>
<dbReference type="STRING" id="760142.Hipma_0253"/>
<protein>
    <recommendedName>
        <fullName evidence="2">MEMO1 family protein Hipma_0253</fullName>
    </recommendedName>
</protein>
<dbReference type="HOGENOM" id="CLU_038085_2_0_7"/>
<dbReference type="PANTHER" id="PTHR11060">
    <property type="entry name" value="PROTEIN MEMO1"/>
    <property type="match status" value="1"/>
</dbReference>
<name>F2LXW5_HIPMA</name>